<organism evidence="20 21">
    <name type="scientific">Ignavigranum ruoffiae</name>
    <dbReference type="NCBI Taxonomy" id="89093"/>
    <lineage>
        <taxon>Bacteria</taxon>
        <taxon>Bacillati</taxon>
        <taxon>Bacillota</taxon>
        <taxon>Bacilli</taxon>
        <taxon>Lactobacillales</taxon>
        <taxon>Aerococcaceae</taxon>
        <taxon>Ignavigranum</taxon>
    </lineage>
</organism>
<feature type="transmembrane region" description="Helical" evidence="19">
    <location>
        <begin position="6"/>
        <end position="37"/>
    </location>
</feature>
<comment type="similarity">
    <text evidence="5 18">Belongs to the CDS family.</text>
</comment>
<dbReference type="STRING" id="89093.SAMN04488558_101131"/>
<keyword evidence="13 19" id="KW-1133">Transmembrane helix</keyword>
<sequence length="264" mass="29167">MKTRVISAVIAVAVFIPFIILGGGYFAFIMALLGLLALKELADMKQINYRNLVGITASIGLLAILVPSHYIAILSQFVNKDYLFYICCLLLLVITVFKSDEFNFDHAAVLMLGAIYIGYGFHFLIVIRDMGIDTLMYQFLVIWATDSGAYLVGRRFGATKLAPTVSPNKTVEGLAGGLLLASLVGGLYNYLVQPNLGDIHHVWMLTLAMSMFGQLGDLVESAFKRHFGVKDSGQFLPGHGGVLDRFDSSIFTSFLLMIWMNLFR</sequence>
<dbReference type="EMBL" id="FOEN01000001">
    <property type="protein sequence ID" value="SEP58770.1"/>
    <property type="molecule type" value="Genomic_DNA"/>
</dbReference>
<feature type="transmembrane region" description="Helical" evidence="19">
    <location>
        <begin position="49"/>
        <end position="70"/>
    </location>
</feature>
<name>A0A1H8Z2Y2_9LACT</name>
<accession>A0A1H8Z2Y2</accession>
<evidence type="ECO:0000256" key="16">
    <source>
        <dbReference type="ARBA" id="ARBA00023209"/>
    </source>
</evidence>
<dbReference type="InterPro" id="IPR000374">
    <property type="entry name" value="PC_trans"/>
</dbReference>
<feature type="transmembrane region" description="Helical" evidence="19">
    <location>
        <begin position="203"/>
        <end position="223"/>
    </location>
</feature>
<protein>
    <recommendedName>
        <fullName evidence="7 18">Phosphatidate cytidylyltransferase</fullName>
        <ecNumber evidence="6 18">2.7.7.41</ecNumber>
    </recommendedName>
</protein>
<feature type="transmembrane region" description="Helical" evidence="19">
    <location>
        <begin position="243"/>
        <end position="262"/>
    </location>
</feature>
<evidence type="ECO:0000256" key="1">
    <source>
        <dbReference type="ARBA" id="ARBA00001698"/>
    </source>
</evidence>
<dbReference type="RefSeq" id="WP_092569733.1">
    <property type="nucleotide sequence ID" value="NZ_CALUDV010000004.1"/>
</dbReference>
<evidence type="ECO:0000256" key="9">
    <source>
        <dbReference type="ARBA" id="ARBA00022516"/>
    </source>
</evidence>
<keyword evidence="12 18" id="KW-0548">Nucleotidyltransferase</keyword>
<keyword evidence="17" id="KW-1208">Phospholipid metabolism</keyword>
<dbReference type="Pfam" id="PF01148">
    <property type="entry name" value="CTP_transf_1"/>
    <property type="match status" value="1"/>
</dbReference>
<dbReference type="AlphaFoldDB" id="A0A1H8Z2Y2"/>
<evidence type="ECO:0000256" key="4">
    <source>
        <dbReference type="ARBA" id="ARBA00005189"/>
    </source>
</evidence>
<evidence type="ECO:0000313" key="20">
    <source>
        <dbReference type="EMBL" id="SEP58770.1"/>
    </source>
</evidence>
<dbReference type="OrthoDB" id="9799199at2"/>
<comment type="catalytic activity">
    <reaction evidence="1 18">
        <text>a 1,2-diacyl-sn-glycero-3-phosphate + CTP + H(+) = a CDP-1,2-diacyl-sn-glycerol + diphosphate</text>
        <dbReference type="Rhea" id="RHEA:16229"/>
        <dbReference type="ChEBI" id="CHEBI:15378"/>
        <dbReference type="ChEBI" id="CHEBI:33019"/>
        <dbReference type="ChEBI" id="CHEBI:37563"/>
        <dbReference type="ChEBI" id="CHEBI:58332"/>
        <dbReference type="ChEBI" id="CHEBI:58608"/>
        <dbReference type="EC" id="2.7.7.41"/>
    </reaction>
</comment>
<dbReference type="PANTHER" id="PTHR46382">
    <property type="entry name" value="PHOSPHATIDATE CYTIDYLYLTRANSFERASE"/>
    <property type="match status" value="1"/>
</dbReference>
<evidence type="ECO:0000256" key="8">
    <source>
        <dbReference type="ARBA" id="ARBA00022475"/>
    </source>
</evidence>
<keyword evidence="10 18" id="KW-0808">Transferase</keyword>
<feature type="transmembrane region" description="Helical" evidence="19">
    <location>
        <begin position="134"/>
        <end position="152"/>
    </location>
</feature>
<feature type="transmembrane region" description="Helical" evidence="19">
    <location>
        <begin position="173"/>
        <end position="191"/>
    </location>
</feature>
<dbReference type="GO" id="GO:0016024">
    <property type="term" value="P:CDP-diacylglycerol biosynthetic process"/>
    <property type="evidence" value="ECO:0007669"/>
    <property type="project" value="UniProtKB-UniPathway"/>
</dbReference>
<evidence type="ECO:0000256" key="15">
    <source>
        <dbReference type="ARBA" id="ARBA00023136"/>
    </source>
</evidence>
<evidence type="ECO:0000256" key="13">
    <source>
        <dbReference type="ARBA" id="ARBA00022989"/>
    </source>
</evidence>
<evidence type="ECO:0000313" key="21">
    <source>
        <dbReference type="Proteomes" id="UP000198833"/>
    </source>
</evidence>
<keyword evidence="21" id="KW-1185">Reference proteome</keyword>
<keyword evidence="9" id="KW-0444">Lipid biosynthesis</keyword>
<dbReference type="UniPathway" id="UPA00557">
    <property type="reaction ID" value="UER00614"/>
</dbReference>
<evidence type="ECO:0000256" key="11">
    <source>
        <dbReference type="ARBA" id="ARBA00022692"/>
    </source>
</evidence>
<evidence type="ECO:0000256" key="6">
    <source>
        <dbReference type="ARBA" id="ARBA00012487"/>
    </source>
</evidence>
<dbReference type="PROSITE" id="PS01315">
    <property type="entry name" value="CDS"/>
    <property type="match status" value="1"/>
</dbReference>
<gene>
    <name evidence="20" type="ORF">SAMN04488558_101131</name>
</gene>
<comment type="pathway">
    <text evidence="3 18">Phospholipid metabolism; CDP-diacylglycerol biosynthesis; CDP-diacylglycerol from sn-glycerol 3-phosphate: step 3/3.</text>
</comment>
<keyword evidence="8" id="KW-1003">Cell membrane</keyword>
<keyword evidence="11 18" id="KW-0812">Transmembrane</keyword>
<evidence type="ECO:0000256" key="17">
    <source>
        <dbReference type="ARBA" id="ARBA00023264"/>
    </source>
</evidence>
<keyword evidence="15 19" id="KW-0472">Membrane</keyword>
<evidence type="ECO:0000256" key="7">
    <source>
        <dbReference type="ARBA" id="ARBA00019373"/>
    </source>
</evidence>
<keyword evidence="16" id="KW-0594">Phospholipid biosynthesis</keyword>
<evidence type="ECO:0000256" key="5">
    <source>
        <dbReference type="ARBA" id="ARBA00010185"/>
    </source>
</evidence>
<evidence type="ECO:0000256" key="19">
    <source>
        <dbReference type="SAM" id="Phobius"/>
    </source>
</evidence>
<evidence type="ECO:0000256" key="10">
    <source>
        <dbReference type="ARBA" id="ARBA00022679"/>
    </source>
</evidence>
<feature type="transmembrane region" description="Helical" evidence="19">
    <location>
        <begin position="109"/>
        <end position="128"/>
    </location>
</feature>
<feature type="transmembrane region" description="Helical" evidence="19">
    <location>
        <begin position="82"/>
        <end position="97"/>
    </location>
</feature>
<dbReference type="GO" id="GO:0005886">
    <property type="term" value="C:plasma membrane"/>
    <property type="evidence" value="ECO:0007669"/>
    <property type="project" value="UniProtKB-SubCell"/>
</dbReference>
<proteinExistence type="inferred from homology"/>
<evidence type="ECO:0000256" key="2">
    <source>
        <dbReference type="ARBA" id="ARBA00004651"/>
    </source>
</evidence>
<dbReference type="GO" id="GO:0004605">
    <property type="term" value="F:phosphatidate cytidylyltransferase activity"/>
    <property type="evidence" value="ECO:0007669"/>
    <property type="project" value="UniProtKB-EC"/>
</dbReference>
<evidence type="ECO:0000256" key="3">
    <source>
        <dbReference type="ARBA" id="ARBA00005119"/>
    </source>
</evidence>
<reference evidence="20 21" key="1">
    <citation type="submission" date="2016-10" db="EMBL/GenBank/DDBJ databases">
        <authorList>
            <person name="de Groot N.N."/>
        </authorList>
    </citation>
    <scope>NUCLEOTIDE SEQUENCE [LARGE SCALE GENOMIC DNA]</scope>
    <source>
        <strain evidence="20 21">DSM 15695</strain>
    </source>
</reference>
<dbReference type="PANTHER" id="PTHR46382:SF1">
    <property type="entry name" value="PHOSPHATIDATE CYTIDYLYLTRANSFERASE"/>
    <property type="match status" value="1"/>
</dbReference>
<keyword evidence="14" id="KW-0443">Lipid metabolism</keyword>
<evidence type="ECO:0000256" key="12">
    <source>
        <dbReference type="ARBA" id="ARBA00022695"/>
    </source>
</evidence>
<evidence type="ECO:0000256" key="14">
    <source>
        <dbReference type="ARBA" id="ARBA00023098"/>
    </source>
</evidence>
<dbReference type="EC" id="2.7.7.41" evidence="6 18"/>
<dbReference type="Proteomes" id="UP000198833">
    <property type="component" value="Unassembled WGS sequence"/>
</dbReference>
<evidence type="ECO:0000256" key="18">
    <source>
        <dbReference type="RuleBase" id="RU003938"/>
    </source>
</evidence>
<comment type="subcellular location">
    <subcellularLocation>
        <location evidence="2">Cell membrane</location>
        <topology evidence="2">Multi-pass membrane protein</topology>
    </subcellularLocation>
</comment>
<comment type="pathway">
    <text evidence="4">Lipid metabolism.</text>
</comment>